<proteinExistence type="predicted"/>
<comment type="caution">
    <text evidence="3">The sequence shown here is derived from an EMBL/GenBank/DDBJ whole genome shotgun (WGS) entry which is preliminary data.</text>
</comment>
<feature type="region of interest" description="Disordered" evidence="1">
    <location>
        <begin position="89"/>
        <end position="120"/>
    </location>
</feature>
<evidence type="ECO:0000256" key="2">
    <source>
        <dbReference type="SAM" id="SignalP"/>
    </source>
</evidence>
<reference evidence="3" key="2">
    <citation type="submission" date="2023-01" db="EMBL/GenBank/DDBJ databases">
        <title>Draft genome sequence of Algimonas porphyrae strain NBRC 108216.</title>
        <authorList>
            <person name="Sun Q."/>
            <person name="Mori K."/>
        </authorList>
    </citation>
    <scope>NUCLEOTIDE SEQUENCE</scope>
    <source>
        <strain evidence="3">NBRC 108216</strain>
    </source>
</reference>
<organism evidence="3 4">
    <name type="scientific">Algimonas porphyrae</name>
    <dbReference type="NCBI Taxonomy" id="1128113"/>
    <lineage>
        <taxon>Bacteria</taxon>
        <taxon>Pseudomonadati</taxon>
        <taxon>Pseudomonadota</taxon>
        <taxon>Alphaproteobacteria</taxon>
        <taxon>Maricaulales</taxon>
        <taxon>Robiginitomaculaceae</taxon>
        <taxon>Algimonas</taxon>
    </lineage>
</organism>
<evidence type="ECO:0000256" key="1">
    <source>
        <dbReference type="SAM" id="MobiDB-lite"/>
    </source>
</evidence>
<evidence type="ECO:0000313" key="4">
    <source>
        <dbReference type="Proteomes" id="UP001161390"/>
    </source>
</evidence>
<sequence>MRAFAHILTAFMAVLALAHPVMACCLTGDAAAVQTAPSCHDVPAAPLSDHDDCADCADEPVIEQAATSLQTVKSDTIGHSAIVPAAARLPVRVTPPATGPPPRSPASRTGHPASSQRLLI</sequence>
<feature type="signal peptide" evidence="2">
    <location>
        <begin position="1"/>
        <end position="23"/>
    </location>
</feature>
<keyword evidence="4" id="KW-1185">Reference proteome</keyword>
<accession>A0ABQ5UXT2</accession>
<reference evidence="3" key="1">
    <citation type="journal article" date="2014" name="Int. J. Syst. Evol. Microbiol.">
        <title>Complete genome of a new Firmicutes species belonging to the dominant human colonic microbiota ('Ruminococcus bicirculans') reveals two chromosomes and a selective capacity to utilize plant glucans.</title>
        <authorList>
            <consortium name="NISC Comparative Sequencing Program"/>
            <person name="Wegmann U."/>
            <person name="Louis P."/>
            <person name="Goesmann A."/>
            <person name="Henrissat B."/>
            <person name="Duncan S.H."/>
            <person name="Flint H.J."/>
        </authorList>
    </citation>
    <scope>NUCLEOTIDE SEQUENCE</scope>
    <source>
        <strain evidence="3">NBRC 108216</strain>
    </source>
</reference>
<name>A0ABQ5UXT2_9PROT</name>
<gene>
    <name evidence="3" type="ORF">GCM10007854_04720</name>
</gene>
<evidence type="ECO:0000313" key="3">
    <source>
        <dbReference type="EMBL" id="GLQ19517.1"/>
    </source>
</evidence>
<dbReference type="Proteomes" id="UP001161390">
    <property type="component" value="Unassembled WGS sequence"/>
</dbReference>
<protein>
    <submittedName>
        <fullName evidence="3">Uncharacterized protein</fullName>
    </submittedName>
</protein>
<dbReference type="RefSeq" id="WP_284369266.1">
    <property type="nucleotide sequence ID" value="NZ_BSNJ01000001.1"/>
</dbReference>
<keyword evidence="2" id="KW-0732">Signal</keyword>
<feature type="chain" id="PRO_5045945552" evidence="2">
    <location>
        <begin position="24"/>
        <end position="120"/>
    </location>
</feature>
<dbReference type="EMBL" id="BSNJ01000001">
    <property type="protein sequence ID" value="GLQ19517.1"/>
    <property type="molecule type" value="Genomic_DNA"/>
</dbReference>